<proteinExistence type="predicted"/>
<organism evidence="1 2">
    <name type="scientific">Buddleja alternifolia</name>
    <dbReference type="NCBI Taxonomy" id="168488"/>
    <lineage>
        <taxon>Eukaryota</taxon>
        <taxon>Viridiplantae</taxon>
        <taxon>Streptophyta</taxon>
        <taxon>Embryophyta</taxon>
        <taxon>Tracheophyta</taxon>
        <taxon>Spermatophyta</taxon>
        <taxon>Magnoliopsida</taxon>
        <taxon>eudicotyledons</taxon>
        <taxon>Gunneridae</taxon>
        <taxon>Pentapetalae</taxon>
        <taxon>asterids</taxon>
        <taxon>lamiids</taxon>
        <taxon>Lamiales</taxon>
        <taxon>Scrophulariaceae</taxon>
        <taxon>Buddlejeae</taxon>
        <taxon>Buddleja</taxon>
    </lineage>
</organism>
<gene>
    <name evidence="1" type="ORF">BUALT_Bualt07G0100000</name>
</gene>
<evidence type="ECO:0000313" key="2">
    <source>
        <dbReference type="Proteomes" id="UP000826271"/>
    </source>
</evidence>
<dbReference type="SUPFAM" id="SSF52047">
    <property type="entry name" value="RNI-like"/>
    <property type="match status" value="1"/>
</dbReference>
<comment type="caution">
    <text evidence="1">The sequence shown here is derived from an EMBL/GenBank/DDBJ whole genome shotgun (WGS) entry which is preliminary data.</text>
</comment>
<evidence type="ECO:0000313" key="1">
    <source>
        <dbReference type="EMBL" id="KAG8379544.1"/>
    </source>
</evidence>
<dbReference type="Proteomes" id="UP000826271">
    <property type="component" value="Unassembled WGS sequence"/>
</dbReference>
<keyword evidence="2" id="KW-1185">Reference proteome</keyword>
<sequence>MLCIRSPLLKGLVIEDCWRGSTSDLLLNVPNLEGLIYGDCTAGAYALWKFKSLRAVSIDVGPSTEQLEEEIEYIDDEGVSNLDSGVAEMFTACSSTVRLFLAACTIDNVTFLVLGCLTIRGLKLLASLLSSAPNLVKLQLEEGFLEYEGGFASFESLLPTLPGVCKF</sequence>
<dbReference type="AlphaFoldDB" id="A0AAV6X9I2"/>
<name>A0AAV6X9I2_9LAMI</name>
<reference evidence="1" key="1">
    <citation type="submission" date="2019-10" db="EMBL/GenBank/DDBJ databases">
        <authorList>
            <person name="Zhang R."/>
            <person name="Pan Y."/>
            <person name="Wang J."/>
            <person name="Ma R."/>
            <person name="Yu S."/>
        </authorList>
    </citation>
    <scope>NUCLEOTIDE SEQUENCE</scope>
    <source>
        <strain evidence="1">LA-IB0</strain>
        <tissue evidence="1">Leaf</tissue>
    </source>
</reference>
<dbReference type="EMBL" id="WHWC01000007">
    <property type="protein sequence ID" value="KAG8379544.1"/>
    <property type="molecule type" value="Genomic_DNA"/>
</dbReference>
<protein>
    <submittedName>
        <fullName evidence="1">Uncharacterized protein</fullName>
    </submittedName>
</protein>
<accession>A0AAV6X9I2</accession>